<feature type="region of interest" description="Disordered" evidence="1">
    <location>
        <begin position="347"/>
        <end position="486"/>
    </location>
</feature>
<reference evidence="4" key="1">
    <citation type="journal article" date="2020" name="Stud. Mycol.">
        <title>101 Dothideomycetes genomes: a test case for predicting lifestyles and emergence of pathogens.</title>
        <authorList>
            <person name="Haridas S."/>
            <person name="Albert R."/>
            <person name="Binder M."/>
            <person name="Bloem J."/>
            <person name="Labutti K."/>
            <person name="Salamov A."/>
            <person name="Andreopoulos B."/>
            <person name="Baker S."/>
            <person name="Barry K."/>
            <person name="Bills G."/>
            <person name="Bluhm B."/>
            <person name="Cannon C."/>
            <person name="Castanera R."/>
            <person name="Culley D."/>
            <person name="Daum C."/>
            <person name="Ezra D."/>
            <person name="Gonzalez J."/>
            <person name="Henrissat B."/>
            <person name="Kuo A."/>
            <person name="Liang C."/>
            <person name="Lipzen A."/>
            <person name="Lutzoni F."/>
            <person name="Magnuson J."/>
            <person name="Mondo S."/>
            <person name="Nolan M."/>
            <person name="Ohm R."/>
            <person name="Pangilinan J."/>
            <person name="Park H.-J."/>
            <person name="Ramirez L."/>
            <person name="Alfaro M."/>
            <person name="Sun H."/>
            <person name="Tritt A."/>
            <person name="Yoshinaga Y."/>
            <person name="Zwiers L.-H."/>
            <person name="Turgeon B."/>
            <person name="Goodwin S."/>
            <person name="Spatafora J."/>
            <person name="Crous P."/>
            <person name="Grigoriev I."/>
        </authorList>
    </citation>
    <scope>NUCLEOTIDE SEQUENCE</scope>
    <source>
        <strain evidence="4">CBS 122367</strain>
    </source>
</reference>
<feature type="compositionally biased region" description="Polar residues" evidence="1">
    <location>
        <begin position="518"/>
        <end position="530"/>
    </location>
</feature>
<evidence type="ECO:0000256" key="3">
    <source>
        <dbReference type="SAM" id="SignalP"/>
    </source>
</evidence>
<keyword evidence="2" id="KW-0812">Transmembrane</keyword>
<feature type="signal peptide" evidence="3">
    <location>
        <begin position="1"/>
        <end position="28"/>
    </location>
</feature>
<evidence type="ECO:0000313" key="4">
    <source>
        <dbReference type="EMBL" id="KAF2678530.1"/>
    </source>
</evidence>
<feature type="compositionally biased region" description="Polar residues" evidence="1">
    <location>
        <begin position="411"/>
        <end position="429"/>
    </location>
</feature>
<feature type="compositionally biased region" description="Acidic residues" evidence="1">
    <location>
        <begin position="573"/>
        <end position="584"/>
    </location>
</feature>
<organism evidence="4 5">
    <name type="scientific">Lentithecium fluviatile CBS 122367</name>
    <dbReference type="NCBI Taxonomy" id="1168545"/>
    <lineage>
        <taxon>Eukaryota</taxon>
        <taxon>Fungi</taxon>
        <taxon>Dikarya</taxon>
        <taxon>Ascomycota</taxon>
        <taxon>Pezizomycotina</taxon>
        <taxon>Dothideomycetes</taxon>
        <taxon>Pleosporomycetidae</taxon>
        <taxon>Pleosporales</taxon>
        <taxon>Massarineae</taxon>
        <taxon>Lentitheciaceae</taxon>
        <taxon>Lentithecium</taxon>
    </lineage>
</organism>
<keyword evidence="3" id="KW-0732">Signal</keyword>
<feature type="chain" id="PRO_5026001036" evidence="3">
    <location>
        <begin position="29"/>
        <end position="600"/>
    </location>
</feature>
<feature type="compositionally biased region" description="Basic and acidic residues" evidence="1">
    <location>
        <begin position="563"/>
        <end position="572"/>
    </location>
</feature>
<feature type="region of interest" description="Disordered" evidence="1">
    <location>
        <begin position="216"/>
        <end position="267"/>
    </location>
</feature>
<keyword evidence="2" id="KW-0472">Membrane</keyword>
<gene>
    <name evidence="4" type="ORF">K458DRAFT_435736</name>
</gene>
<sequence length="600" mass="63769">MLSPFRLKLRPLLATVLLAAAQVAVGLAMALPAEPIESYVSCGGDQQPVLTCEDPADCMPSTRGDRAFWCCTGGPGHCVKPIPSCIPLQKVSATAVHGGDGCVGCTNSATRTPNPYAIPASSVKIPRSDVFSWPGDSSIQAITGVSAPMPFPHDPTSLPSGFEPLVTLTSKPTSTSLGFTSRSLSGFGNEIICIVKPRGTASPTPTKSVITMVGVGQPSGQTAEDPISPSAQATGFDTPKSTESAPDIPKSTETGERNPDPMHPTSKKLHGAALGGMAVGILIGVVLFGFMCYMLIKHRLHRKDKAERECTTGILSGLRKETPNSTAQTRSEIFIGMNGRGSRGSTLAATYPYASPTNSAPSSPRKHSQWLNNPKAVGSADLDSMKDNSSPPMSSVYSALPSTPRKRDAMSPTTDMKASPPFTRTQTPKSLLFSLYPQARSTRSDSSPSKRVSTNSTLNWPVSPSITNSAAASTDETRPAPHSRNVHVNGVHVGQNSTARNEHFAADAKVQQPEPAKTTPQTASQTTSLGRNKMKARDERNLGRKGKRGMDVFDFLMADNEGAFDKETQKTTEDDEDSDMDSDVDIEKNETGTVVRRARK</sequence>
<feature type="compositionally biased region" description="Polar residues" evidence="1">
    <location>
        <begin position="229"/>
        <end position="244"/>
    </location>
</feature>
<dbReference type="AlphaFoldDB" id="A0A6G1IKL5"/>
<feature type="compositionally biased region" description="Polar residues" evidence="1">
    <location>
        <begin position="439"/>
        <end position="474"/>
    </location>
</feature>
<protein>
    <submittedName>
        <fullName evidence="4">Uncharacterized protein</fullName>
    </submittedName>
</protein>
<proteinExistence type="predicted"/>
<keyword evidence="5" id="KW-1185">Reference proteome</keyword>
<keyword evidence="2" id="KW-1133">Transmembrane helix</keyword>
<accession>A0A6G1IKL5</accession>
<feature type="compositionally biased region" description="Polar residues" evidence="1">
    <location>
        <begin position="387"/>
        <end position="401"/>
    </location>
</feature>
<feature type="transmembrane region" description="Helical" evidence="2">
    <location>
        <begin position="272"/>
        <end position="296"/>
    </location>
</feature>
<evidence type="ECO:0000256" key="2">
    <source>
        <dbReference type="SAM" id="Phobius"/>
    </source>
</evidence>
<dbReference type="Proteomes" id="UP000799291">
    <property type="component" value="Unassembled WGS sequence"/>
</dbReference>
<evidence type="ECO:0000256" key="1">
    <source>
        <dbReference type="SAM" id="MobiDB-lite"/>
    </source>
</evidence>
<dbReference type="EMBL" id="MU005611">
    <property type="protein sequence ID" value="KAF2678530.1"/>
    <property type="molecule type" value="Genomic_DNA"/>
</dbReference>
<feature type="region of interest" description="Disordered" evidence="1">
    <location>
        <begin position="506"/>
        <end position="547"/>
    </location>
</feature>
<feature type="region of interest" description="Disordered" evidence="1">
    <location>
        <begin position="559"/>
        <end position="600"/>
    </location>
</feature>
<evidence type="ECO:0000313" key="5">
    <source>
        <dbReference type="Proteomes" id="UP000799291"/>
    </source>
</evidence>
<name>A0A6G1IKL5_9PLEO</name>